<dbReference type="Pfam" id="PF00102">
    <property type="entry name" value="Y_phosphatase"/>
    <property type="match status" value="2"/>
</dbReference>
<evidence type="ECO:0000313" key="3">
    <source>
        <dbReference type="EMBL" id="KGB42220.1"/>
    </source>
</evidence>
<dbReference type="PANTHER" id="PTHR19134:SF540">
    <property type="entry name" value="TYROSINE-PROTEIN PHOSPHATASE 99A"/>
    <property type="match status" value="1"/>
</dbReference>
<dbReference type="PROSITE" id="PS50055">
    <property type="entry name" value="TYR_PHOSPHATASE_PTP"/>
    <property type="match status" value="1"/>
</dbReference>
<dbReference type="SMART" id="SM00194">
    <property type="entry name" value="PTPc"/>
    <property type="match status" value="1"/>
</dbReference>
<feature type="domain" description="Tyrosine specific protein phosphatases" evidence="2">
    <location>
        <begin position="82"/>
        <end position="156"/>
    </location>
</feature>
<dbReference type="PROSITE" id="PS00383">
    <property type="entry name" value="TYR_PHOSPHATASE_1"/>
    <property type="match status" value="1"/>
</dbReference>
<evidence type="ECO:0000259" key="2">
    <source>
        <dbReference type="PROSITE" id="PS50056"/>
    </source>
</evidence>
<dbReference type="PANTHER" id="PTHR19134">
    <property type="entry name" value="RECEPTOR-TYPE TYROSINE-PROTEIN PHOSPHATASE"/>
    <property type="match status" value="1"/>
</dbReference>
<dbReference type="InterPro" id="IPR000242">
    <property type="entry name" value="PTP_cat"/>
</dbReference>
<organism evidence="3">
    <name type="scientific">Schistosoma haematobium</name>
    <name type="common">Blood fluke</name>
    <dbReference type="NCBI Taxonomy" id="6185"/>
    <lineage>
        <taxon>Eukaryota</taxon>
        <taxon>Metazoa</taxon>
        <taxon>Spiralia</taxon>
        <taxon>Lophotrochozoa</taxon>
        <taxon>Platyhelminthes</taxon>
        <taxon>Trematoda</taxon>
        <taxon>Digenea</taxon>
        <taxon>Strigeidida</taxon>
        <taxon>Schistosomatoidea</taxon>
        <taxon>Schistosomatidae</taxon>
        <taxon>Schistosoma</taxon>
    </lineage>
</organism>
<dbReference type="PROSITE" id="PS50056">
    <property type="entry name" value="TYR_PHOSPHATASE_2"/>
    <property type="match status" value="1"/>
</dbReference>
<dbReference type="GO" id="GO:0004725">
    <property type="term" value="F:protein tyrosine phosphatase activity"/>
    <property type="evidence" value="ECO:0007669"/>
    <property type="project" value="InterPro"/>
</dbReference>
<reference evidence="3" key="1">
    <citation type="journal article" date="2012" name="Nat. Genet.">
        <title>Whole-genome sequence of Schistosoma haematobium.</title>
        <authorList>
            <person name="Young N.D."/>
            <person name="Jex A.R."/>
            <person name="Li B."/>
            <person name="Liu S."/>
            <person name="Yang L."/>
            <person name="Xiong Z."/>
            <person name="Li Y."/>
            <person name="Cantacessi C."/>
            <person name="Hall R.S."/>
            <person name="Xu X."/>
            <person name="Chen F."/>
            <person name="Wu X."/>
            <person name="Zerlotini A."/>
            <person name="Oliveira G."/>
            <person name="Hofmann A."/>
            <person name="Zhang G."/>
            <person name="Fang X."/>
            <person name="Kang Y."/>
            <person name="Campbell B.E."/>
            <person name="Loukas A."/>
            <person name="Ranganathan S."/>
            <person name="Rollinson D."/>
            <person name="Rinaldi G."/>
            <person name="Brindley P.J."/>
            <person name="Yang H."/>
            <person name="Wang J."/>
            <person name="Wang J."/>
            <person name="Gasser R.B."/>
        </authorList>
    </citation>
    <scope>NUCLEOTIDE SEQUENCE [LARGE SCALE GENOMIC DNA]</scope>
</reference>
<dbReference type="Gene3D" id="3.90.190.10">
    <property type="entry name" value="Protein tyrosine phosphatase superfamily"/>
    <property type="match status" value="2"/>
</dbReference>
<dbReference type="EMBL" id="KL252619">
    <property type="protein sequence ID" value="KGB42220.1"/>
    <property type="molecule type" value="Genomic_DNA"/>
</dbReference>
<proteinExistence type="predicted"/>
<feature type="domain" description="Tyrosine-protein phosphatase" evidence="1">
    <location>
        <begin position="1"/>
        <end position="165"/>
    </location>
</feature>
<evidence type="ECO:0000259" key="1">
    <source>
        <dbReference type="PROSITE" id="PS50055"/>
    </source>
</evidence>
<dbReference type="InterPro" id="IPR016130">
    <property type="entry name" value="Tyr_Pase_AS"/>
</dbReference>
<name>A0A095A4F9_SCHHA</name>
<protein>
    <submittedName>
        <fullName evidence="3">Receptor-type tyrosine-protein phosphatase zeta</fullName>
    </submittedName>
</protein>
<dbReference type="InterPro" id="IPR050348">
    <property type="entry name" value="Protein-Tyr_Phosphatase"/>
</dbReference>
<gene>
    <name evidence="3" type="ORF">MS3_10852</name>
</gene>
<dbReference type="InterPro" id="IPR029021">
    <property type="entry name" value="Prot-tyrosine_phosphatase-like"/>
</dbReference>
<accession>A0A095A4F9</accession>
<dbReference type="STRING" id="6185.A0A095A4F9"/>
<dbReference type="SMART" id="SM00404">
    <property type="entry name" value="PTPc_motif"/>
    <property type="match status" value="1"/>
</dbReference>
<sequence length="259" mass="29567">MQGYHRRAAYIAAQGPIPSTFDDFWLMVWEQNSNVIVMISNFVERGLSDNDLLVLTSGSKDRLVYHYQYTDWRDFDVPPSPLPVLKFVEASVTHWTFDKGPIVVHCSAGVGRTGTYICIESLIRQLKVEQAVSVRGFLEHIRQQRMKLVQTEQQYAFIHDALREYILYPYHSIRPLDFSDYLRHLYELDSTGTSNLMKQFEMCMDFRCDSTGSLHSGTLSVDQTKLPMCTSITDGSGIDSSVLHGFLNVCEQEQSVGCI</sequence>
<dbReference type="SUPFAM" id="SSF52799">
    <property type="entry name" value="(Phosphotyrosine protein) phosphatases II"/>
    <property type="match status" value="1"/>
</dbReference>
<dbReference type="PRINTS" id="PR00700">
    <property type="entry name" value="PRTYPHPHTASE"/>
</dbReference>
<keyword evidence="3" id="KW-0675">Receptor</keyword>
<dbReference type="AlphaFoldDB" id="A0A095A4F9"/>
<dbReference type="InterPro" id="IPR003595">
    <property type="entry name" value="Tyr_Pase_cat"/>
</dbReference>
<dbReference type="InterPro" id="IPR000387">
    <property type="entry name" value="Tyr_Pase_dom"/>
</dbReference>